<gene>
    <name evidence="2" type="ordered locus">PMI0666</name>
</gene>
<dbReference type="KEGG" id="pmr:PMI0666"/>
<evidence type="ECO:0000313" key="2">
    <source>
        <dbReference type="EMBL" id="CAR41555.1"/>
    </source>
</evidence>
<keyword evidence="3" id="KW-1185">Reference proteome</keyword>
<evidence type="ECO:0000313" key="3">
    <source>
        <dbReference type="Proteomes" id="UP000008319"/>
    </source>
</evidence>
<dbReference type="EMBL" id="AM942759">
    <property type="protein sequence ID" value="CAR41555.1"/>
    <property type="molecule type" value="Genomic_DNA"/>
</dbReference>
<dbReference type="HOGENOM" id="CLU_3156632_0_0_6"/>
<accession>B4ET05</accession>
<dbReference type="AlphaFoldDB" id="B4ET05"/>
<protein>
    <submittedName>
        <fullName evidence="2">Uncharacterized protein</fullName>
    </submittedName>
</protein>
<name>B4ET05_PROMH</name>
<dbReference type="EnsemblBacteria" id="CAR41555">
    <property type="protein sequence ID" value="CAR41555"/>
    <property type="gene ID" value="PMI0666"/>
</dbReference>
<feature type="region of interest" description="Disordered" evidence="1">
    <location>
        <begin position="1"/>
        <end position="24"/>
    </location>
</feature>
<sequence>MSAGRRLGNASGGLSADNKIKTPEGNFRGFFIAKFHNKNTDKDRVTLC</sequence>
<evidence type="ECO:0000256" key="1">
    <source>
        <dbReference type="SAM" id="MobiDB-lite"/>
    </source>
</evidence>
<dbReference type="Proteomes" id="UP000008319">
    <property type="component" value="Chromosome"/>
</dbReference>
<proteinExistence type="predicted"/>
<organism evidence="2 3">
    <name type="scientific">Proteus mirabilis (strain HI4320)</name>
    <dbReference type="NCBI Taxonomy" id="529507"/>
    <lineage>
        <taxon>Bacteria</taxon>
        <taxon>Pseudomonadati</taxon>
        <taxon>Pseudomonadota</taxon>
        <taxon>Gammaproteobacteria</taxon>
        <taxon>Enterobacterales</taxon>
        <taxon>Morganellaceae</taxon>
        <taxon>Proteus</taxon>
    </lineage>
</organism>
<reference evidence="2 3" key="1">
    <citation type="journal article" date="2008" name="J. Bacteriol.">
        <title>Complete genome sequence of uropathogenic Proteus mirabilis, a master of both adherence and motility.</title>
        <authorList>
            <person name="Pearson M.M."/>
            <person name="Sebaihia M."/>
            <person name="Churcher C."/>
            <person name="Quail M.A."/>
            <person name="Seshasayee A.S."/>
            <person name="Luscombe N.M."/>
            <person name="Abdellah Z."/>
            <person name="Arrosmith C."/>
            <person name="Atkin B."/>
            <person name="Chillingworth T."/>
            <person name="Hauser H."/>
            <person name="Jagels K."/>
            <person name="Moule S."/>
            <person name="Mungall K."/>
            <person name="Norbertczak H."/>
            <person name="Rabbinowitsch E."/>
            <person name="Walker D."/>
            <person name="Whithead S."/>
            <person name="Thomson N.R."/>
            <person name="Rather P.N."/>
            <person name="Parkhill J."/>
            <person name="Mobley H.L."/>
        </authorList>
    </citation>
    <scope>NUCLEOTIDE SEQUENCE [LARGE SCALE GENOMIC DNA]</scope>
    <source>
        <strain evidence="2 3">HI4320</strain>
    </source>
</reference>